<dbReference type="PANTHER" id="PTHR43591">
    <property type="entry name" value="METHYLTRANSFERASE"/>
    <property type="match status" value="1"/>
</dbReference>
<evidence type="ECO:0000313" key="4">
    <source>
        <dbReference type="Proteomes" id="UP000265703"/>
    </source>
</evidence>
<comment type="caution">
    <text evidence="3">The sequence shown here is derived from an EMBL/GenBank/DDBJ whole genome shotgun (WGS) entry which is preliminary data.</text>
</comment>
<accession>A0A397SAV7</accession>
<protein>
    <submittedName>
        <fullName evidence="3">S-adenosyl-L-methionine-dependent methyltransferase</fullName>
    </submittedName>
</protein>
<dbReference type="OrthoDB" id="2013972at2759"/>
<keyword evidence="4" id="KW-1185">Reference proteome</keyword>
<dbReference type="CDD" id="cd02440">
    <property type="entry name" value="AdoMet_MTases"/>
    <property type="match status" value="1"/>
</dbReference>
<dbReference type="Proteomes" id="UP000265703">
    <property type="component" value="Unassembled WGS sequence"/>
</dbReference>
<evidence type="ECO:0000256" key="1">
    <source>
        <dbReference type="SAM" id="MobiDB-lite"/>
    </source>
</evidence>
<dbReference type="GO" id="GO:0008168">
    <property type="term" value="F:methyltransferase activity"/>
    <property type="evidence" value="ECO:0007669"/>
    <property type="project" value="UniProtKB-KW"/>
</dbReference>
<gene>
    <name evidence="3" type="ORF">C1645_787073</name>
</gene>
<feature type="compositionally biased region" description="Low complexity" evidence="1">
    <location>
        <begin position="1"/>
        <end position="28"/>
    </location>
</feature>
<evidence type="ECO:0000313" key="3">
    <source>
        <dbReference type="EMBL" id="RIA83118.1"/>
    </source>
</evidence>
<proteinExistence type="predicted"/>
<sequence>MGIISSKKSSRSSSPSLSNLSDSSLSQKEPFPNQDDSDQIYPFKRSQLEQMELWQLHHNLSKDTWGDHFIAPINEWLKIGGVKVLDMGCGSATWLNDVALEYPLSKFFGVDIQPLIHKRLPSNVEIIQADIKYKLPFAENTFDFIHMRHMILFFTEQEWSYSVIPELIRILKPGGYLELAEADIEWYNVSPTTRLLISAAHNIMRQRGIDPFIVNRIYDILHSTEDLTSIYHKIYEAPIGKWAKHGEKLLYICSRFFATSRIPQCKILKISEQQFDEYLNQFEKDVEIFKTYCKSHRFYAAKKFI</sequence>
<dbReference type="GO" id="GO:0032259">
    <property type="term" value="P:methylation"/>
    <property type="evidence" value="ECO:0007669"/>
    <property type="project" value="UniProtKB-KW"/>
</dbReference>
<dbReference type="AlphaFoldDB" id="A0A397SAV7"/>
<dbReference type="InterPro" id="IPR029063">
    <property type="entry name" value="SAM-dependent_MTases_sf"/>
</dbReference>
<dbReference type="Gene3D" id="3.40.50.150">
    <property type="entry name" value="Vaccinia Virus protein VP39"/>
    <property type="match status" value="1"/>
</dbReference>
<dbReference type="SUPFAM" id="SSF53335">
    <property type="entry name" value="S-adenosyl-L-methionine-dependent methyltransferases"/>
    <property type="match status" value="1"/>
</dbReference>
<dbReference type="Pfam" id="PF13649">
    <property type="entry name" value="Methyltransf_25"/>
    <property type="match status" value="1"/>
</dbReference>
<organism evidence="3 4">
    <name type="scientific">Glomus cerebriforme</name>
    <dbReference type="NCBI Taxonomy" id="658196"/>
    <lineage>
        <taxon>Eukaryota</taxon>
        <taxon>Fungi</taxon>
        <taxon>Fungi incertae sedis</taxon>
        <taxon>Mucoromycota</taxon>
        <taxon>Glomeromycotina</taxon>
        <taxon>Glomeromycetes</taxon>
        <taxon>Glomerales</taxon>
        <taxon>Glomeraceae</taxon>
        <taxon>Glomus</taxon>
    </lineage>
</organism>
<name>A0A397SAV7_9GLOM</name>
<dbReference type="STRING" id="658196.A0A397SAV7"/>
<dbReference type="EMBL" id="QKYT01000597">
    <property type="protein sequence ID" value="RIA83118.1"/>
    <property type="molecule type" value="Genomic_DNA"/>
</dbReference>
<keyword evidence="3" id="KW-0808">Transferase</keyword>
<dbReference type="InterPro" id="IPR041698">
    <property type="entry name" value="Methyltransf_25"/>
</dbReference>
<keyword evidence="3" id="KW-0489">Methyltransferase</keyword>
<feature type="domain" description="Methyltransferase" evidence="2">
    <location>
        <begin position="84"/>
        <end position="175"/>
    </location>
</feature>
<feature type="region of interest" description="Disordered" evidence="1">
    <location>
        <begin position="1"/>
        <end position="39"/>
    </location>
</feature>
<reference evidence="3 4" key="1">
    <citation type="submission" date="2018-06" db="EMBL/GenBank/DDBJ databases">
        <title>Comparative genomics reveals the genomic features of Rhizophagus irregularis, R. cerebriforme, R. diaphanum and Gigaspora rosea, and their symbiotic lifestyle signature.</title>
        <authorList>
            <person name="Morin E."/>
            <person name="San Clemente H."/>
            <person name="Chen E.C.H."/>
            <person name="De La Providencia I."/>
            <person name="Hainaut M."/>
            <person name="Kuo A."/>
            <person name="Kohler A."/>
            <person name="Murat C."/>
            <person name="Tang N."/>
            <person name="Roy S."/>
            <person name="Loubradou J."/>
            <person name="Henrissat B."/>
            <person name="Grigoriev I.V."/>
            <person name="Corradi N."/>
            <person name="Roux C."/>
            <person name="Martin F.M."/>
        </authorList>
    </citation>
    <scope>NUCLEOTIDE SEQUENCE [LARGE SCALE GENOMIC DNA]</scope>
    <source>
        <strain evidence="3 4">DAOM 227022</strain>
    </source>
</reference>
<evidence type="ECO:0000259" key="2">
    <source>
        <dbReference type="Pfam" id="PF13649"/>
    </source>
</evidence>